<comment type="subcellular location">
    <subcellularLocation>
        <location evidence="1">Periplasm</location>
    </subcellularLocation>
</comment>
<dbReference type="PRINTS" id="PR00909">
    <property type="entry name" value="SPERMDNBNDNG"/>
</dbReference>
<accession>A0A1H8IR38</accession>
<evidence type="ECO:0000256" key="2">
    <source>
        <dbReference type="ARBA" id="ARBA00022448"/>
    </source>
</evidence>
<dbReference type="OrthoDB" id="9769319at2"/>
<keyword evidence="3" id="KW-0732">Signal</keyword>
<dbReference type="Gene3D" id="3.40.190.10">
    <property type="entry name" value="Periplasmic binding protein-like II"/>
    <property type="match status" value="2"/>
</dbReference>
<feature type="transmembrane region" description="Helical" evidence="6">
    <location>
        <begin position="7"/>
        <end position="25"/>
    </location>
</feature>
<dbReference type="GO" id="GO:0015846">
    <property type="term" value="P:polyamine transport"/>
    <property type="evidence" value="ECO:0007669"/>
    <property type="project" value="InterPro"/>
</dbReference>
<dbReference type="Proteomes" id="UP000198809">
    <property type="component" value="Unassembled WGS sequence"/>
</dbReference>
<evidence type="ECO:0000313" key="9">
    <source>
        <dbReference type="Proteomes" id="UP000198809"/>
    </source>
</evidence>
<dbReference type="Proteomes" id="UP000683429">
    <property type="component" value="Chromosome"/>
</dbReference>
<keyword evidence="6" id="KW-1133">Transmembrane helix</keyword>
<proteinExistence type="predicted"/>
<evidence type="ECO:0000256" key="3">
    <source>
        <dbReference type="ARBA" id="ARBA00022729"/>
    </source>
</evidence>
<dbReference type="InterPro" id="IPR006059">
    <property type="entry name" value="SBP"/>
</dbReference>
<dbReference type="STRING" id="1333845.SAMN04487895_102297"/>
<sequence length="357" mass="40170">MKQLVNAFLAVMIAAFALMYLGAWMNKSEGYSGGNTLTIYNWGDYIDPELLTQFQKETGITVIYQTFDSNEAMLTKIEQGGTNFDLVVPSDYAIAKMKEENLLLQLDHSKLPNLSHIDPRFMSLSFDEGNRYSVPYFWGTVGIIYNPELTHGLTFKSWNDLWDSRLKNNILLLDGAREVMGMALNSLHYSLNDTSEEHLQGALKKLNALSPNVKAIVGDEIKMLLANEEAAVGLVWSGDAAEIMDENDKLDYVVPEEGSNVWADNLVIPRSAANVEGAYKFINFMLRPEVAAQNAEYVGYSTPNKDALALLPEDISGDERFYPPKAITDKLEVYDNLGKRMLAHYNELFLKFKMNND</sequence>
<dbReference type="GO" id="GO:0019808">
    <property type="term" value="F:polyamine binding"/>
    <property type="evidence" value="ECO:0007669"/>
    <property type="project" value="InterPro"/>
</dbReference>
<keyword evidence="2" id="KW-0813">Transport</keyword>
<protein>
    <submittedName>
        <fullName evidence="7">ABC transporter substrate-binding protein</fullName>
    </submittedName>
    <submittedName>
        <fullName evidence="8">Spermidine/putrescine transport system substrate-binding protein</fullName>
    </submittedName>
</protein>
<reference evidence="7 10" key="2">
    <citation type="submission" date="2021-06" db="EMBL/GenBank/DDBJ databases">
        <title>Whole genome sequence of Paenibacillus sophorae DSM23020 for comparative genomics.</title>
        <authorList>
            <person name="Kim M.-J."/>
            <person name="Lee G."/>
            <person name="Shin J.-H."/>
        </authorList>
    </citation>
    <scope>NUCLEOTIDE SEQUENCE [LARGE SCALE GENOMIC DNA]</scope>
    <source>
        <strain evidence="7 10">DSM 23020</strain>
    </source>
</reference>
<name>A0A1H8IR38_9BACL</name>
<dbReference type="CDD" id="cd13663">
    <property type="entry name" value="PBP2_PotD_PotF_like_2"/>
    <property type="match status" value="1"/>
</dbReference>
<evidence type="ECO:0000256" key="6">
    <source>
        <dbReference type="SAM" id="Phobius"/>
    </source>
</evidence>
<gene>
    <name evidence="7" type="ORF">KP014_01870</name>
    <name evidence="8" type="ORF">SAMN04487895_102297</name>
</gene>
<dbReference type="GO" id="GO:0042597">
    <property type="term" value="C:periplasmic space"/>
    <property type="evidence" value="ECO:0007669"/>
    <property type="project" value="UniProtKB-SubCell"/>
</dbReference>
<dbReference type="Pfam" id="PF13416">
    <property type="entry name" value="SBP_bac_8"/>
    <property type="match status" value="1"/>
</dbReference>
<feature type="binding site" evidence="5">
    <location>
        <position position="92"/>
    </location>
    <ligand>
        <name>spermidine</name>
        <dbReference type="ChEBI" id="CHEBI:57834"/>
    </ligand>
</feature>
<dbReference type="PANTHER" id="PTHR30222:SF17">
    <property type="entry name" value="SPERMIDINE_PUTRESCINE-BINDING PERIPLASMIC PROTEIN"/>
    <property type="match status" value="1"/>
</dbReference>
<evidence type="ECO:0000313" key="7">
    <source>
        <dbReference type="EMBL" id="QWU16051.1"/>
    </source>
</evidence>
<evidence type="ECO:0000313" key="8">
    <source>
        <dbReference type="EMBL" id="SEN71034.1"/>
    </source>
</evidence>
<dbReference type="AlphaFoldDB" id="A0A1H8IR38"/>
<dbReference type="PANTHER" id="PTHR30222">
    <property type="entry name" value="SPERMIDINE/PUTRESCINE-BINDING PERIPLASMIC PROTEIN"/>
    <property type="match status" value="1"/>
</dbReference>
<reference evidence="8 9" key="1">
    <citation type="submission" date="2016-10" db="EMBL/GenBank/DDBJ databases">
        <authorList>
            <person name="de Groot N.N."/>
        </authorList>
    </citation>
    <scope>NUCLEOTIDE SEQUENCE [LARGE SCALE GENOMIC DNA]</scope>
    <source>
        <strain evidence="8 9">CGMCC 1.10238</strain>
    </source>
</reference>
<evidence type="ECO:0000256" key="4">
    <source>
        <dbReference type="ARBA" id="ARBA00022764"/>
    </source>
</evidence>
<evidence type="ECO:0000256" key="1">
    <source>
        <dbReference type="ARBA" id="ARBA00004418"/>
    </source>
</evidence>
<keyword evidence="10" id="KW-1185">Reference proteome</keyword>
<keyword evidence="6" id="KW-0472">Membrane</keyword>
<dbReference type="RefSeq" id="WP_036594183.1">
    <property type="nucleotide sequence ID" value="NZ_CP076607.1"/>
</dbReference>
<dbReference type="PIRSF" id="PIRSF019574">
    <property type="entry name" value="Periplasmic_polyamine_BP"/>
    <property type="match status" value="1"/>
</dbReference>
<dbReference type="EMBL" id="FODH01000002">
    <property type="protein sequence ID" value="SEN71034.1"/>
    <property type="molecule type" value="Genomic_DNA"/>
</dbReference>
<dbReference type="EMBL" id="CP076607">
    <property type="protein sequence ID" value="QWU16051.1"/>
    <property type="molecule type" value="Genomic_DNA"/>
</dbReference>
<dbReference type="SUPFAM" id="SSF53850">
    <property type="entry name" value="Periplasmic binding protein-like II"/>
    <property type="match status" value="1"/>
</dbReference>
<organism evidence="8 9">
    <name type="scientific">Paenibacillus sophorae</name>
    <dbReference type="NCBI Taxonomy" id="1333845"/>
    <lineage>
        <taxon>Bacteria</taxon>
        <taxon>Bacillati</taxon>
        <taxon>Bacillota</taxon>
        <taxon>Bacilli</taxon>
        <taxon>Bacillales</taxon>
        <taxon>Paenibacillaceae</taxon>
        <taxon>Paenibacillus</taxon>
    </lineage>
</organism>
<dbReference type="InterPro" id="IPR001188">
    <property type="entry name" value="Sperm_putr-bd"/>
</dbReference>
<keyword evidence="6" id="KW-0812">Transmembrane</keyword>
<keyword evidence="4" id="KW-0574">Periplasm</keyword>
<evidence type="ECO:0000256" key="5">
    <source>
        <dbReference type="PIRSR" id="PIRSR019574-1"/>
    </source>
</evidence>
<evidence type="ECO:0000313" key="10">
    <source>
        <dbReference type="Proteomes" id="UP000683429"/>
    </source>
</evidence>